<name>A0A5B7F5B9_PORTR</name>
<proteinExistence type="predicted"/>
<evidence type="ECO:0000313" key="2">
    <source>
        <dbReference type="Proteomes" id="UP000324222"/>
    </source>
</evidence>
<protein>
    <submittedName>
        <fullName evidence="1">Uncharacterized protein</fullName>
    </submittedName>
</protein>
<keyword evidence="2" id="KW-1185">Reference proteome</keyword>
<evidence type="ECO:0000313" key="1">
    <source>
        <dbReference type="EMBL" id="MPC40717.1"/>
    </source>
</evidence>
<dbReference type="Proteomes" id="UP000324222">
    <property type="component" value="Unassembled WGS sequence"/>
</dbReference>
<comment type="caution">
    <text evidence="1">The sequence shown here is derived from an EMBL/GenBank/DDBJ whole genome shotgun (WGS) entry which is preliminary data.</text>
</comment>
<dbReference type="AlphaFoldDB" id="A0A5B7F5B9"/>
<accession>A0A5B7F5B9</accession>
<gene>
    <name evidence="1" type="ORF">E2C01_034282</name>
</gene>
<dbReference type="EMBL" id="VSRR010004789">
    <property type="protein sequence ID" value="MPC40717.1"/>
    <property type="molecule type" value="Genomic_DNA"/>
</dbReference>
<organism evidence="1 2">
    <name type="scientific">Portunus trituberculatus</name>
    <name type="common">Swimming crab</name>
    <name type="synonym">Neptunus trituberculatus</name>
    <dbReference type="NCBI Taxonomy" id="210409"/>
    <lineage>
        <taxon>Eukaryota</taxon>
        <taxon>Metazoa</taxon>
        <taxon>Ecdysozoa</taxon>
        <taxon>Arthropoda</taxon>
        <taxon>Crustacea</taxon>
        <taxon>Multicrustacea</taxon>
        <taxon>Malacostraca</taxon>
        <taxon>Eumalacostraca</taxon>
        <taxon>Eucarida</taxon>
        <taxon>Decapoda</taxon>
        <taxon>Pleocyemata</taxon>
        <taxon>Brachyura</taxon>
        <taxon>Eubrachyura</taxon>
        <taxon>Portunoidea</taxon>
        <taxon>Portunidae</taxon>
        <taxon>Portuninae</taxon>
        <taxon>Portunus</taxon>
    </lineage>
</organism>
<sequence>MEAILLQPVFRNTIHGFYITLHEDFTGKIKRSLLRSKSNATKPETQSVMSQEMFVHRRCLYCEGGEAGVLFVGKLHTKAERESHEEYLPLLRGAE</sequence>
<reference evidence="1 2" key="1">
    <citation type="submission" date="2019-05" db="EMBL/GenBank/DDBJ databases">
        <title>Another draft genome of Portunus trituberculatus and its Hox gene families provides insights of decapod evolution.</title>
        <authorList>
            <person name="Jeong J.-H."/>
            <person name="Song I."/>
            <person name="Kim S."/>
            <person name="Choi T."/>
            <person name="Kim D."/>
            <person name="Ryu S."/>
            <person name="Kim W."/>
        </authorList>
    </citation>
    <scope>NUCLEOTIDE SEQUENCE [LARGE SCALE GENOMIC DNA]</scope>
    <source>
        <tissue evidence="1">Muscle</tissue>
    </source>
</reference>